<name>A0ABP0KM73_9DINO</name>
<evidence type="ECO:0000313" key="3">
    <source>
        <dbReference type="Proteomes" id="UP001642464"/>
    </source>
</evidence>
<proteinExistence type="predicted"/>
<dbReference type="EMBL" id="CAXAMM010012003">
    <property type="protein sequence ID" value="CAK9027707.1"/>
    <property type="molecule type" value="Genomic_DNA"/>
</dbReference>
<sequence length="106" mass="12524">NAASRVSSTAIQQRRQIFQHWHAPVRRGGRQHYTTDEEAQQQRQVVGKECQWQMGCELEQWRRLLRQTEFSEPERAEAPGVDVREQEQVDSQCKQPERELEALLSH</sequence>
<comment type="caution">
    <text evidence="2">The sequence shown here is derived from an EMBL/GenBank/DDBJ whole genome shotgun (WGS) entry which is preliminary data.</text>
</comment>
<evidence type="ECO:0000256" key="1">
    <source>
        <dbReference type="SAM" id="MobiDB-lite"/>
    </source>
</evidence>
<protein>
    <submittedName>
        <fullName evidence="2">Uncharacterized protein</fullName>
    </submittedName>
</protein>
<feature type="region of interest" description="Disordered" evidence="1">
    <location>
        <begin position="70"/>
        <end position="106"/>
    </location>
</feature>
<feature type="non-terminal residue" evidence="2">
    <location>
        <position position="106"/>
    </location>
</feature>
<dbReference type="Proteomes" id="UP001642464">
    <property type="component" value="Unassembled WGS sequence"/>
</dbReference>
<feature type="non-terminal residue" evidence="2">
    <location>
        <position position="1"/>
    </location>
</feature>
<keyword evidence="3" id="KW-1185">Reference proteome</keyword>
<feature type="compositionally biased region" description="Basic and acidic residues" evidence="1">
    <location>
        <begin position="72"/>
        <end position="87"/>
    </location>
</feature>
<organism evidence="2 3">
    <name type="scientific">Durusdinium trenchii</name>
    <dbReference type="NCBI Taxonomy" id="1381693"/>
    <lineage>
        <taxon>Eukaryota</taxon>
        <taxon>Sar</taxon>
        <taxon>Alveolata</taxon>
        <taxon>Dinophyceae</taxon>
        <taxon>Suessiales</taxon>
        <taxon>Symbiodiniaceae</taxon>
        <taxon>Durusdinium</taxon>
    </lineage>
</organism>
<evidence type="ECO:0000313" key="2">
    <source>
        <dbReference type="EMBL" id="CAK9027707.1"/>
    </source>
</evidence>
<reference evidence="2 3" key="1">
    <citation type="submission" date="2024-02" db="EMBL/GenBank/DDBJ databases">
        <authorList>
            <person name="Chen Y."/>
            <person name="Shah S."/>
            <person name="Dougan E. K."/>
            <person name="Thang M."/>
            <person name="Chan C."/>
        </authorList>
    </citation>
    <scope>NUCLEOTIDE SEQUENCE [LARGE SCALE GENOMIC DNA]</scope>
</reference>
<feature type="compositionally biased region" description="Basic and acidic residues" evidence="1">
    <location>
        <begin position="95"/>
        <end position="106"/>
    </location>
</feature>
<accession>A0ABP0KM73</accession>
<gene>
    <name evidence="2" type="ORF">SCF082_LOCUS18046</name>
</gene>